<evidence type="ECO:0000313" key="3">
    <source>
        <dbReference type="EMBL" id="QAB16002.1"/>
    </source>
</evidence>
<dbReference type="AlphaFoldDB" id="A0A410H4Z2"/>
<dbReference type="GO" id="GO:0046914">
    <property type="term" value="F:transition metal ion binding"/>
    <property type="evidence" value="ECO:0007669"/>
    <property type="project" value="InterPro"/>
</dbReference>
<gene>
    <name evidence="3" type="ORF">EPV75_10150</name>
</gene>
<keyword evidence="4" id="KW-1185">Reference proteome</keyword>
<reference evidence="3 4" key="1">
    <citation type="journal article" date="2018" name="Environ. Microbiol.">
        <title>Genomes of ubiquitous marine and hypersaline Hydrogenovibrio, Thiomicrorhabdus and Thiomicrospira spp. encode a diversity of mechanisms to sustain chemolithoautotrophy in heterogeneous environments.</title>
        <authorList>
            <person name="Scott K.M."/>
            <person name="Williams J."/>
            <person name="Porter C.M.B."/>
            <person name="Russel S."/>
            <person name="Harmer T.L."/>
            <person name="Paul J.H."/>
            <person name="Antonen K.M."/>
            <person name="Bridges M.K."/>
            <person name="Camper G.J."/>
            <person name="Campla C.K."/>
            <person name="Casella L.G."/>
            <person name="Chase E."/>
            <person name="Conrad J.W."/>
            <person name="Cruz M.C."/>
            <person name="Dunlap D.S."/>
            <person name="Duran L."/>
            <person name="Fahsbender E.M."/>
            <person name="Goldsmith D.B."/>
            <person name="Keeley R.F."/>
            <person name="Kondoff M.R."/>
            <person name="Kussy B.I."/>
            <person name="Lane M.K."/>
            <person name="Lawler S."/>
            <person name="Leigh B.A."/>
            <person name="Lewis C."/>
            <person name="Lostal L.M."/>
            <person name="Marking D."/>
            <person name="Mancera P.A."/>
            <person name="McClenthan E.C."/>
            <person name="McIntyre E.A."/>
            <person name="Mine J.A."/>
            <person name="Modi S."/>
            <person name="Moore B.D."/>
            <person name="Morgan W.A."/>
            <person name="Nelson K.M."/>
            <person name="Nguyen K.N."/>
            <person name="Ogburn N."/>
            <person name="Parrino D.G."/>
            <person name="Pedapudi A.D."/>
            <person name="Pelham R.P."/>
            <person name="Preece A.M."/>
            <person name="Rampersad E.A."/>
            <person name="Richardson J.C."/>
            <person name="Rodgers C.M."/>
            <person name="Schaffer B.L."/>
            <person name="Sheridan N.E."/>
            <person name="Solone M.R."/>
            <person name="Staley Z.R."/>
            <person name="Tabuchi M."/>
            <person name="Waide R.J."/>
            <person name="Wanjugi P.W."/>
            <person name="Young S."/>
            <person name="Clum A."/>
            <person name="Daum C."/>
            <person name="Huntemann M."/>
            <person name="Ivanova N."/>
            <person name="Kyrpides N."/>
            <person name="Mikhailova N."/>
            <person name="Palaniappan K."/>
            <person name="Pillay M."/>
            <person name="Reddy T.B.K."/>
            <person name="Shapiro N."/>
            <person name="Stamatis D."/>
            <person name="Varghese N."/>
            <person name="Woyke T."/>
            <person name="Boden R."/>
            <person name="Freyermuth S.K."/>
            <person name="Kerfeld C.A."/>
        </authorList>
    </citation>
    <scope>NUCLEOTIDE SEQUENCE [LARGE SCALE GENOMIC DNA]</scope>
    <source>
        <strain evidence="3 4">JR-2</strain>
    </source>
</reference>
<dbReference type="RefSeq" id="WP_029938786.1">
    <property type="nucleotide sequence ID" value="NZ_CP035033.1"/>
</dbReference>
<organism evidence="3 4">
    <name type="scientific">Hydrogenovibrio thermophilus</name>
    <dbReference type="NCBI Taxonomy" id="265883"/>
    <lineage>
        <taxon>Bacteria</taxon>
        <taxon>Pseudomonadati</taxon>
        <taxon>Pseudomonadota</taxon>
        <taxon>Gammaproteobacteria</taxon>
        <taxon>Thiotrichales</taxon>
        <taxon>Piscirickettsiaceae</taxon>
        <taxon>Hydrogenovibrio</taxon>
    </lineage>
</organism>
<dbReference type="InterPro" id="IPR008988">
    <property type="entry name" value="Transcriptional_repressor_C"/>
</dbReference>
<feature type="domain" description="Ferrous iron transporter FeoA-like" evidence="2">
    <location>
        <begin position="12"/>
        <end position="82"/>
    </location>
</feature>
<dbReference type="Pfam" id="PF04023">
    <property type="entry name" value="FeoA"/>
    <property type="match status" value="1"/>
</dbReference>
<evidence type="ECO:0000313" key="4">
    <source>
        <dbReference type="Proteomes" id="UP000285478"/>
    </source>
</evidence>
<sequence length="84" mass="9314">MNPITKLNQETVSLADCRQDQTCRILALTGDLACKLHLVNLGFHTDSHLKLSMIRNQCYIVSVDGSRFALDASLAKNIQVQLLS</sequence>
<dbReference type="InterPro" id="IPR007167">
    <property type="entry name" value="Fe-transptr_FeoA-like"/>
</dbReference>
<dbReference type="SMART" id="SM00899">
    <property type="entry name" value="FeoA"/>
    <property type="match status" value="1"/>
</dbReference>
<dbReference type="KEGG" id="htr:EPV75_10150"/>
<evidence type="ECO:0000259" key="2">
    <source>
        <dbReference type="SMART" id="SM00899"/>
    </source>
</evidence>
<evidence type="ECO:0000256" key="1">
    <source>
        <dbReference type="ARBA" id="ARBA00023004"/>
    </source>
</evidence>
<dbReference type="SUPFAM" id="SSF50037">
    <property type="entry name" value="C-terminal domain of transcriptional repressors"/>
    <property type="match status" value="1"/>
</dbReference>
<accession>A0A410H4Z2</accession>
<dbReference type="EMBL" id="CP035033">
    <property type="protein sequence ID" value="QAB16002.1"/>
    <property type="molecule type" value="Genomic_DNA"/>
</dbReference>
<dbReference type="InterPro" id="IPR038157">
    <property type="entry name" value="FeoA_core_dom"/>
</dbReference>
<dbReference type="Gene3D" id="2.30.30.90">
    <property type="match status" value="1"/>
</dbReference>
<name>A0A410H4Z2_9GAMM</name>
<dbReference type="Proteomes" id="UP000285478">
    <property type="component" value="Chromosome"/>
</dbReference>
<proteinExistence type="predicted"/>
<protein>
    <submittedName>
        <fullName evidence="3">Ferrous iron transport protein A</fullName>
    </submittedName>
</protein>
<keyword evidence="1" id="KW-0408">Iron</keyword>